<accession>A0A0J1JTY4</accession>
<keyword evidence="10" id="KW-1015">Disulfide bond</keyword>
<comment type="caution">
    <text evidence="13">The sequence shown here is derived from an EMBL/GenBank/DDBJ whole genome shotgun (WGS) entry which is preliminary data.</text>
</comment>
<reference evidence="13 14" key="1">
    <citation type="submission" date="2015-05" db="EMBL/GenBank/DDBJ databases">
        <title>Photobacterium galathea sp. nov.</title>
        <authorList>
            <person name="Machado H."/>
            <person name="Gram L."/>
        </authorList>
    </citation>
    <scope>NUCLEOTIDE SEQUENCE [LARGE SCALE GENOMIC DNA]</scope>
    <source>
        <strain evidence="13 14">DSM 22954</strain>
    </source>
</reference>
<evidence type="ECO:0000256" key="1">
    <source>
        <dbReference type="ARBA" id="ARBA00004141"/>
    </source>
</evidence>
<evidence type="ECO:0000256" key="3">
    <source>
        <dbReference type="ARBA" id="ARBA00022692"/>
    </source>
</evidence>
<evidence type="ECO:0000256" key="8">
    <source>
        <dbReference type="ARBA" id="ARBA00023133"/>
    </source>
</evidence>
<keyword evidence="9 12" id="KW-0472">Membrane</keyword>
<gene>
    <name evidence="13" type="ORF">ABT57_21175</name>
</gene>
<name>A0A0J1JTY4_9GAMM</name>
<dbReference type="STRING" id="320778.ABT57_21175"/>
<evidence type="ECO:0000256" key="12">
    <source>
        <dbReference type="SAM" id="Phobius"/>
    </source>
</evidence>
<keyword evidence="7" id="KW-0408">Iron</keyword>
<feature type="transmembrane region" description="Helical" evidence="12">
    <location>
        <begin position="321"/>
        <end position="340"/>
    </location>
</feature>
<dbReference type="InterPro" id="IPR003780">
    <property type="entry name" value="COX15/CtaA_fam"/>
</dbReference>
<evidence type="ECO:0000313" key="14">
    <source>
        <dbReference type="Proteomes" id="UP000035909"/>
    </source>
</evidence>
<evidence type="ECO:0000256" key="4">
    <source>
        <dbReference type="ARBA" id="ARBA00022723"/>
    </source>
</evidence>
<dbReference type="GO" id="GO:0046872">
    <property type="term" value="F:metal ion binding"/>
    <property type="evidence" value="ECO:0007669"/>
    <property type="project" value="UniProtKB-KW"/>
</dbReference>
<keyword evidence="3 12" id="KW-0812">Transmembrane</keyword>
<evidence type="ECO:0000256" key="7">
    <source>
        <dbReference type="ARBA" id="ARBA00023004"/>
    </source>
</evidence>
<dbReference type="OrthoDB" id="1447144at2"/>
<dbReference type="RefSeq" id="WP_047887252.1">
    <property type="nucleotide sequence ID" value="NZ_CP071325.1"/>
</dbReference>
<sequence length="355" mass="38574">MQRNGFRLLVLAALILSVCVIGLGAYTRLTEAGLGCPDWPGCYGFAGVPKTDVHQELAAARYPHAPLEVHKAWNEMLHRYVAGTLGIMILAINVLAWRRLERPRGLPACLLVTVVFQAMLGMWTVTLSLMPVVVMGHLLGGFTTASLLLVLWLRLRPLPMPRSPSRSQLRPSSPFASSTASAGALSLFALLGLAVVIGQIALGGWTAANYAAVVCTQLPLCEVDWQQSFDSSAFSLIQPVHDSYQYGVLDYQQRVTIHVTHRIGAAVTTLVLLLLAWQLWRHSALRQLALLMLGVLCGQVALGITNVVASLPLGVAVAHNLTGMALLLVLVAVNVQVFWLRRPTRHWQGSAARLH</sequence>
<feature type="transmembrane region" description="Helical" evidence="12">
    <location>
        <begin position="259"/>
        <end position="277"/>
    </location>
</feature>
<dbReference type="Pfam" id="PF02628">
    <property type="entry name" value="COX15-CtaA"/>
    <property type="match status" value="1"/>
</dbReference>
<comment type="subcellular location">
    <subcellularLocation>
        <location evidence="1">Membrane</location>
        <topology evidence="1">Multi-pass membrane protein</topology>
    </subcellularLocation>
</comment>
<evidence type="ECO:0000256" key="9">
    <source>
        <dbReference type="ARBA" id="ARBA00023136"/>
    </source>
</evidence>
<keyword evidence="5 12" id="KW-1133">Transmembrane helix</keyword>
<dbReference type="PATRIC" id="fig|320778.3.peg.4550"/>
<feature type="transmembrane region" description="Helical" evidence="12">
    <location>
        <begin position="289"/>
        <end position="309"/>
    </location>
</feature>
<keyword evidence="14" id="KW-1185">Reference proteome</keyword>
<dbReference type="PANTHER" id="PTHR35457">
    <property type="entry name" value="HEME A SYNTHASE"/>
    <property type="match status" value="1"/>
</dbReference>
<evidence type="ECO:0000256" key="11">
    <source>
        <dbReference type="ARBA" id="ARBA00023444"/>
    </source>
</evidence>
<dbReference type="GO" id="GO:0016491">
    <property type="term" value="F:oxidoreductase activity"/>
    <property type="evidence" value="ECO:0007669"/>
    <property type="project" value="UniProtKB-KW"/>
</dbReference>
<evidence type="ECO:0000313" key="13">
    <source>
        <dbReference type="EMBL" id="KLV05732.1"/>
    </source>
</evidence>
<feature type="transmembrane region" description="Helical" evidence="12">
    <location>
        <begin position="77"/>
        <end position="96"/>
    </location>
</feature>
<dbReference type="Proteomes" id="UP000035909">
    <property type="component" value="Unassembled WGS sequence"/>
</dbReference>
<feature type="transmembrane region" description="Helical" evidence="12">
    <location>
        <begin position="132"/>
        <end position="153"/>
    </location>
</feature>
<feature type="transmembrane region" description="Helical" evidence="12">
    <location>
        <begin position="108"/>
        <end position="126"/>
    </location>
</feature>
<evidence type="ECO:0000256" key="10">
    <source>
        <dbReference type="ARBA" id="ARBA00023157"/>
    </source>
</evidence>
<proteinExistence type="predicted"/>
<dbReference type="GO" id="GO:0006784">
    <property type="term" value="P:heme A biosynthetic process"/>
    <property type="evidence" value="ECO:0007669"/>
    <property type="project" value="InterPro"/>
</dbReference>
<keyword evidence="8" id="KW-0350">Heme biosynthesis</keyword>
<evidence type="ECO:0000256" key="5">
    <source>
        <dbReference type="ARBA" id="ARBA00022989"/>
    </source>
</evidence>
<evidence type="ECO:0000256" key="6">
    <source>
        <dbReference type="ARBA" id="ARBA00023002"/>
    </source>
</evidence>
<dbReference type="AlphaFoldDB" id="A0A0J1JTY4"/>
<keyword evidence="6" id="KW-0560">Oxidoreductase</keyword>
<dbReference type="EMBL" id="LDOU01000024">
    <property type="protein sequence ID" value="KLV05732.1"/>
    <property type="molecule type" value="Genomic_DNA"/>
</dbReference>
<keyword evidence="4" id="KW-0479">Metal-binding</keyword>
<dbReference type="PANTHER" id="PTHR35457:SF1">
    <property type="entry name" value="HEME A SYNTHASE"/>
    <property type="match status" value="1"/>
</dbReference>
<comment type="pathway">
    <text evidence="11">Porphyrin-containing compound metabolism.</text>
</comment>
<dbReference type="GO" id="GO:0016020">
    <property type="term" value="C:membrane"/>
    <property type="evidence" value="ECO:0007669"/>
    <property type="project" value="UniProtKB-SubCell"/>
</dbReference>
<organism evidence="13 14">
    <name type="scientific">Photobacterium ganghwense</name>
    <dbReference type="NCBI Taxonomy" id="320778"/>
    <lineage>
        <taxon>Bacteria</taxon>
        <taxon>Pseudomonadati</taxon>
        <taxon>Pseudomonadota</taxon>
        <taxon>Gammaproteobacteria</taxon>
        <taxon>Vibrionales</taxon>
        <taxon>Vibrionaceae</taxon>
        <taxon>Photobacterium</taxon>
    </lineage>
</organism>
<protein>
    <submittedName>
        <fullName evidence="13">Cytochrome B561</fullName>
    </submittedName>
</protein>
<keyword evidence="2" id="KW-1003">Cell membrane</keyword>
<dbReference type="InterPro" id="IPR050450">
    <property type="entry name" value="COX15/CtaA_HemeA_synthase"/>
</dbReference>
<feature type="transmembrane region" description="Helical" evidence="12">
    <location>
        <begin position="174"/>
        <end position="202"/>
    </location>
</feature>
<evidence type="ECO:0000256" key="2">
    <source>
        <dbReference type="ARBA" id="ARBA00022475"/>
    </source>
</evidence>